<proteinExistence type="inferred from homology"/>
<dbReference type="AlphaFoldDB" id="A0A1H2TRZ1"/>
<dbReference type="PANTHER" id="PTHR43684">
    <property type="match status" value="1"/>
</dbReference>
<dbReference type="CDD" id="cd06558">
    <property type="entry name" value="crotonase-like"/>
    <property type="match status" value="1"/>
</dbReference>
<evidence type="ECO:0000256" key="1">
    <source>
        <dbReference type="ARBA" id="ARBA00005254"/>
    </source>
</evidence>
<comment type="similarity">
    <text evidence="1">Belongs to the enoyl-CoA hydratase/isomerase family.</text>
</comment>
<evidence type="ECO:0000313" key="2">
    <source>
        <dbReference type="EMBL" id="SDW46686.1"/>
    </source>
</evidence>
<dbReference type="STRING" id="356660.SAMN05444336_1011096"/>
<dbReference type="GO" id="GO:0003824">
    <property type="term" value="F:catalytic activity"/>
    <property type="evidence" value="ECO:0007669"/>
    <property type="project" value="UniProtKB-ARBA"/>
</dbReference>
<dbReference type="SUPFAM" id="SSF52096">
    <property type="entry name" value="ClpP/crotonase"/>
    <property type="match status" value="1"/>
</dbReference>
<dbReference type="NCBIfam" id="NF006109">
    <property type="entry name" value="PRK08260.1"/>
    <property type="match status" value="1"/>
</dbReference>
<dbReference type="InterPro" id="IPR051053">
    <property type="entry name" value="ECH/Chromodomain_protein"/>
</dbReference>
<dbReference type="Gene3D" id="3.90.226.10">
    <property type="entry name" value="2-enoyl-CoA Hydratase, Chain A, domain 1"/>
    <property type="match status" value="1"/>
</dbReference>
<gene>
    <name evidence="2" type="ORF">SAMN05444336_1011096</name>
</gene>
<dbReference type="PANTHER" id="PTHR43684:SF4">
    <property type="entry name" value="ENOYL-COA HYDRATASE_ISOMERASE FAMILY PROTEIN (AFU_ORTHOLOGUE AFUA_1G01890)"/>
    <property type="match status" value="1"/>
</dbReference>
<dbReference type="EMBL" id="FNMZ01000001">
    <property type="protein sequence ID" value="SDW46686.1"/>
    <property type="molecule type" value="Genomic_DNA"/>
</dbReference>
<dbReference type="InterPro" id="IPR029045">
    <property type="entry name" value="ClpP/crotonase-like_dom_sf"/>
</dbReference>
<reference evidence="2 3" key="1">
    <citation type="submission" date="2016-10" db="EMBL/GenBank/DDBJ databases">
        <authorList>
            <person name="de Groot N.N."/>
        </authorList>
    </citation>
    <scope>NUCLEOTIDE SEQUENCE [LARGE SCALE GENOMIC DNA]</scope>
    <source>
        <strain evidence="2 3">DSM 17890</strain>
    </source>
</reference>
<protein>
    <submittedName>
        <fullName evidence="2">Enoyl-CoA hydratase</fullName>
    </submittedName>
</protein>
<sequence length="287" mass="31269">MTYTTLRYDVEDAICTVTLDRPDRLNAFTVEMAAEILAVLDRADADPEVRAVIFTGEGRAFCAGMDLSTGGNVFGLDESVDPLGPEAERIRDTGGTITLRIFRMTKPVIAAINGVGVGIGATMPLAMDARIVSSKARIGFVFAKIGVCMEACSSWFLPRLVGMSTALDWAMSGEILPAEELARGGYATRVVEPEELMATARATARRYIDGVSPVSVAVNRQLLWRMAGASHPMEAHRMDSRAIFQLSMEDGREGVTAFGEKRTPEYTKVPPADMPAFFDWTSEPRFE</sequence>
<accession>A0A1H2TRZ1</accession>
<dbReference type="Pfam" id="PF00378">
    <property type="entry name" value="ECH_1"/>
    <property type="match status" value="1"/>
</dbReference>
<dbReference type="RefSeq" id="WP_092680063.1">
    <property type="nucleotide sequence ID" value="NZ_FNMZ01000001.1"/>
</dbReference>
<organism evidence="2 3">
    <name type="scientific">Albimonas donghaensis</name>
    <dbReference type="NCBI Taxonomy" id="356660"/>
    <lineage>
        <taxon>Bacteria</taxon>
        <taxon>Pseudomonadati</taxon>
        <taxon>Pseudomonadota</taxon>
        <taxon>Alphaproteobacteria</taxon>
        <taxon>Rhodobacterales</taxon>
        <taxon>Paracoccaceae</taxon>
        <taxon>Albimonas</taxon>
    </lineage>
</organism>
<dbReference type="Proteomes" id="UP000199118">
    <property type="component" value="Unassembled WGS sequence"/>
</dbReference>
<evidence type="ECO:0000313" key="3">
    <source>
        <dbReference type="Proteomes" id="UP000199118"/>
    </source>
</evidence>
<dbReference type="OrthoDB" id="9777711at2"/>
<name>A0A1H2TRZ1_9RHOB</name>
<keyword evidence="3" id="KW-1185">Reference proteome</keyword>
<dbReference type="InterPro" id="IPR001753">
    <property type="entry name" value="Enoyl-CoA_hydra/iso"/>
</dbReference>